<dbReference type="EMBL" id="BA000048">
    <property type="protein sequence ID" value="BAJ51294.1"/>
    <property type="molecule type" value="Genomic_DNA"/>
</dbReference>
<evidence type="ECO:0000313" key="8">
    <source>
        <dbReference type="EMBL" id="BAJ48586.1"/>
    </source>
</evidence>
<evidence type="ECO:0000313" key="7">
    <source>
        <dbReference type="EMBL" id="BAJ48568.1"/>
    </source>
</evidence>
<evidence type="ECO:0000313" key="10">
    <source>
        <dbReference type="Proteomes" id="UP000008120"/>
    </source>
</evidence>
<dbReference type="BioCyc" id="CCAL311458:G131R-1464-MONOMER"/>
<dbReference type="Pfam" id="PF00152">
    <property type="entry name" value="tRNA-synt_2"/>
    <property type="match status" value="1"/>
</dbReference>
<dbReference type="SUPFAM" id="SSF55681">
    <property type="entry name" value="Class II aaRS and biotin synthetases"/>
    <property type="match status" value="1"/>
</dbReference>
<dbReference type="EMBL" id="AP011869">
    <property type="protein sequence ID" value="BAJ48586.1"/>
    <property type="molecule type" value="Genomic_DNA"/>
</dbReference>
<keyword evidence="5 7" id="KW-0030">Aminoacyl-tRNA synthetase</keyword>
<dbReference type="NCBIfam" id="NF005052">
    <property type="entry name" value="PRK06462.1-1"/>
    <property type="match status" value="1"/>
</dbReference>
<keyword evidence="2" id="KW-0547">Nucleotide-binding</keyword>
<dbReference type="EC" id="6.1.1.22" evidence="7"/>
<keyword evidence="3" id="KW-0067">ATP-binding</keyword>
<proteinExistence type="predicted"/>
<accession>E6N8E9</accession>
<dbReference type="PANTHER" id="PTHR22594:SF48">
    <property type="entry name" value="ASPARAGINYL-TRNA SYNTHETASE-RELATED PROTEIN (N-TRUNCATION)"/>
    <property type="match status" value="1"/>
</dbReference>
<dbReference type="InterPro" id="IPR004364">
    <property type="entry name" value="Aa-tRNA-synt_II"/>
</dbReference>
<dbReference type="PROSITE" id="PS50862">
    <property type="entry name" value="AA_TRNA_LIGASE_II"/>
    <property type="match status" value="1"/>
</dbReference>
<name>E6N8E9_CALS0</name>
<keyword evidence="1 7" id="KW-0436">Ligase</keyword>
<dbReference type="AlphaFoldDB" id="E6N8E9"/>
<dbReference type="STRING" id="311458.CSUB_C1443"/>
<keyword evidence="4" id="KW-0648">Protein biosynthesis</keyword>
<reference evidence="7 10" key="2">
    <citation type="journal article" date="2011" name="Nucleic Acids Res.">
        <title>Insights into the evolution of Archaea and eukaryotic protein modifier systems revealed by the genome of a novel archaeal group.</title>
        <authorList>
            <person name="Nunoura T."/>
            <person name="Takaki Y."/>
            <person name="Kakuta J."/>
            <person name="Nishi S."/>
            <person name="Sugahara J."/>
            <person name="Kazama H."/>
            <person name="Chee G."/>
            <person name="Hattori M."/>
            <person name="Kanai A."/>
            <person name="Atomi H."/>
            <person name="Takai K."/>
            <person name="Takami H."/>
        </authorList>
    </citation>
    <scope>NUCLEOTIDE SEQUENCE [LARGE SCALE GENOMIC DNA]</scope>
</reference>
<dbReference type="InterPro" id="IPR006195">
    <property type="entry name" value="aa-tRNA-synth_II"/>
</dbReference>
<dbReference type="KEGG" id="csu:CSUB_C1443"/>
<evidence type="ECO:0000256" key="1">
    <source>
        <dbReference type="ARBA" id="ARBA00022598"/>
    </source>
</evidence>
<evidence type="ECO:0000256" key="3">
    <source>
        <dbReference type="ARBA" id="ARBA00022840"/>
    </source>
</evidence>
<dbReference type="GO" id="GO:0006421">
    <property type="term" value="P:asparaginyl-tRNA aminoacylation"/>
    <property type="evidence" value="ECO:0007669"/>
    <property type="project" value="TreeGrafter"/>
</dbReference>
<reference evidence="7 10" key="1">
    <citation type="journal article" date="2005" name="Environ. Microbiol.">
        <title>Genetic and functional properties of uncultivated thermophilic crenarchaeotes from a subsurface gold mine as revealed by analysis of genome fragments.</title>
        <authorList>
            <person name="Nunoura T."/>
            <person name="Hirayama H."/>
            <person name="Takami H."/>
            <person name="Oida H."/>
            <person name="Nishi S."/>
            <person name="Shimamura S."/>
            <person name="Suzuki Y."/>
            <person name="Inagaki F."/>
            <person name="Takai K."/>
            <person name="Nealson K.H."/>
            <person name="Horikoshi K."/>
        </authorList>
    </citation>
    <scope>NUCLEOTIDE SEQUENCE [LARGE SCALE GENOMIC DNA]</scope>
</reference>
<gene>
    <name evidence="9" type="ORF">CSUB_C1443</name>
    <name evidence="7" type="ORF">HGMM_F04B03C34</name>
    <name evidence="8" type="ORF">HGMM_F30C12C04</name>
</gene>
<dbReference type="InterPro" id="IPR045864">
    <property type="entry name" value="aa-tRNA-synth_II/BPL/LPL"/>
</dbReference>
<organism evidence="7 10">
    <name type="scientific">Caldiarchaeum subterraneum</name>
    <dbReference type="NCBI Taxonomy" id="311458"/>
    <lineage>
        <taxon>Archaea</taxon>
        <taxon>Nitrososphaerota</taxon>
        <taxon>Candidatus Caldarchaeales</taxon>
        <taxon>Candidatus Caldarchaeaceae</taxon>
        <taxon>Candidatus Caldarchaeum</taxon>
    </lineage>
</organism>
<sequence length="347" mass="39939">MSKNGQNHWINAKYYPLFLKIMLKPPVEQLEKYYKTVRTPRMRLILRVQAEANRAVRSWLDSHGFLELLPPIIGPVTDPGIRGAKQVTIDYYGREYKVMSSAILYKQMLATAFDKIYFFSPNIRLEPLESATTGRHLVEFVQIDIEEADVDYRAAMSTAENLLAYVVNTVAETARQELEQLGRKLPRFKTPFRKITHAEAIEILRAHGEQVQPNAEIPWPQEEKLSKIINEPFFITDYPKGARGFYDKEDPQRPGILKDFDLMYPEGYGEAASGAEREYEYSKVLERLKQSGENPAKYGWYLDMLREGIRPTSGFGIGVERLTRYLCGLQAVWEARPYPKVAGIYSP</sequence>
<evidence type="ECO:0000256" key="5">
    <source>
        <dbReference type="ARBA" id="ARBA00023146"/>
    </source>
</evidence>
<dbReference type="GO" id="GO:0005524">
    <property type="term" value="F:ATP binding"/>
    <property type="evidence" value="ECO:0007669"/>
    <property type="project" value="UniProtKB-KW"/>
</dbReference>
<dbReference type="Gene3D" id="3.30.930.10">
    <property type="entry name" value="Bira Bifunctional Protein, Domain 2"/>
    <property type="match status" value="1"/>
</dbReference>
<feature type="domain" description="Aminoacyl-transfer RNA synthetases class-II family profile" evidence="6">
    <location>
        <begin position="54"/>
        <end position="337"/>
    </location>
</feature>
<dbReference type="Proteomes" id="UP000008120">
    <property type="component" value="Chromosome"/>
</dbReference>
<protein>
    <submittedName>
        <fullName evidence="7">Asparaginyl-tRNA synthetase</fullName>
        <ecNumber evidence="7">6.1.1.22</ecNumber>
    </submittedName>
</protein>
<dbReference type="PANTHER" id="PTHR22594">
    <property type="entry name" value="ASPARTYL/LYSYL-TRNA SYNTHETASE"/>
    <property type="match status" value="1"/>
</dbReference>
<dbReference type="GO" id="GO:0004816">
    <property type="term" value="F:asparagine-tRNA ligase activity"/>
    <property type="evidence" value="ECO:0007669"/>
    <property type="project" value="UniProtKB-EC"/>
</dbReference>
<evidence type="ECO:0000313" key="9">
    <source>
        <dbReference type="EMBL" id="BAJ51294.1"/>
    </source>
</evidence>
<evidence type="ECO:0000256" key="4">
    <source>
        <dbReference type="ARBA" id="ARBA00022917"/>
    </source>
</evidence>
<dbReference type="EMBL" id="AP011868">
    <property type="protein sequence ID" value="BAJ48568.1"/>
    <property type="molecule type" value="Genomic_DNA"/>
</dbReference>
<evidence type="ECO:0000256" key="2">
    <source>
        <dbReference type="ARBA" id="ARBA00022741"/>
    </source>
</evidence>
<evidence type="ECO:0000259" key="6">
    <source>
        <dbReference type="PROSITE" id="PS50862"/>
    </source>
</evidence>